<keyword evidence="3" id="KW-0328">Glycosyltransferase</keyword>
<dbReference type="AlphaFoldDB" id="A0A517ZAN1"/>
<feature type="transmembrane region" description="Helical" evidence="9">
    <location>
        <begin position="193"/>
        <end position="212"/>
    </location>
</feature>
<accession>A0A517ZAN1</accession>
<dbReference type="PANTHER" id="PTHR33908">
    <property type="entry name" value="MANNOSYLTRANSFERASE YKCB-RELATED"/>
    <property type="match status" value="1"/>
</dbReference>
<evidence type="ECO:0000256" key="9">
    <source>
        <dbReference type="SAM" id="Phobius"/>
    </source>
</evidence>
<keyword evidence="6 9" id="KW-1133">Transmembrane helix</keyword>
<keyword evidence="5 9" id="KW-0812">Transmembrane</keyword>
<keyword evidence="12" id="KW-1185">Reference proteome</keyword>
<gene>
    <name evidence="11" type="ORF">Mal4_39100</name>
</gene>
<feature type="transmembrane region" description="Helical" evidence="9">
    <location>
        <begin position="412"/>
        <end position="432"/>
    </location>
</feature>
<dbReference type="Pfam" id="PF13231">
    <property type="entry name" value="PMT_2"/>
    <property type="match status" value="1"/>
</dbReference>
<evidence type="ECO:0000256" key="1">
    <source>
        <dbReference type="ARBA" id="ARBA00004651"/>
    </source>
</evidence>
<evidence type="ECO:0000256" key="7">
    <source>
        <dbReference type="ARBA" id="ARBA00023136"/>
    </source>
</evidence>
<keyword evidence="2" id="KW-1003">Cell membrane</keyword>
<dbReference type="GO" id="GO:0016763">
    <property type="term" value="F:pentosyltransferase activity"/>
    <property type="evidence" value="ECO:0007669"/>
    <property type="project" value="TreeGrafter"/>
</dbReference>
<name>A0A517ZAN1_9PLAN</name>
<feature type="transmembrane region" description="Helical" evidence="9">
    <location>
        <begin position="232"/>
        <end position="254"/>
    </location>
</feature>
<feature type="transmembrane region" description="Helical" evidence="9">
    <location>
        <begin position="275"/>
        <end position="296"/>
    </location>
</feature>
<feature type="domain" description="Glycosyltransferase RgtA/B/C/D-like" evidence="10">
    <location>
        <begin position="145"/>
        <end position="256"/>
    </location>
</feature>
<sequence length="475" mass="52697">MHPTSSPSGSPDAATSTVATTDNPPPLGLVDRLCRRARFVTLAVILLLAAHAGLLAYSATRHSPTMLEPGFLAAGLSHWEFGRFELFRVNPPLVRMVAALPVLAAGYEADWSGFYEGPGARPEFSMGADFVRANGERSIWLFTIARWACLPFSLVGGLFCFLWARDLWQHNGAGLIALTLWCFEPNILAHGELITTDAAATSLGLGAGYLFWRWLRQPGWERAGWMGLMLGLAQLTKSTWLVLFGLWPLLWLLYRHFQPRRDADSAESPGSLPAQILQLAAALLLGLYVLNLGYAYDGTFTRLQDYTFVSTSFTGLEEPGEPGNRFAESWPGHIPVPLPQQYLLGVDLQKKDFEDYSQPSYLRGEWKEGGWWYYYLYGLAVKTPHGTQLMLLLAILTLFLRRGQPERAAGAGDMLVLLTPAVVVMVLVSAQLEFNHHLRYVLPVFGFTFVFCGVTIRWFETQPVPGSVDAPPSTQ</sequence>
<feature type="transmembrane region" description="Helical" evidence="9">
    <location>
        <begin position="39"/>
        <end position="59"/>
    </location>
</feature>
<dbReference type="KEGG" id="mri:Mal4_39100"/>
<feature type="transmembrane region" description="Helical" evidence="9">
    <location>
        <begin position="372"/>
        <end position="400"/>
    </location>
</feature>
<dbReference type="GO" id="GO:0005886">
    <property type="term" value="C:plasma membrane"/>
    <property type="evidence" value="ECO:0007669"/>
    <property type="project" value="UniProtKB-SubCell"/>
</dbReference>
<dbReference type="Proteomes" id="UP000320496">
    <property type="component" value="Chromosome"/>
</dbReference>
<dbReference type="PANTHER" id="PTHR33908:SF11">
    <property type="entry name" value="MEMBRANE PROTEIN"/>
    <property type="match status" value="1"/>
</dbReference>
<proteinExistence type="predicted"/>
<evidence type="ECO:0000256" key="5">
    <source>
        <dbReference type="ARBA" id="ARBA00022692"/>
    </source>
</evidence>
<feature type="compositionally biased region" description="Polar residues" evidence="8">
    <location>
        <begin position="1"/>
        <end position="22"/>
    </location>
</feature>
<evidence type="ECO:0000256" key="6">
    <source>
        <dbReference type="ARBA" id="ARBA00022989"/>
    </source>
</evidence>
<keyword evidence="7 9" id="KW-0472">Membrane</keyword>
<protein>
    <recommendedName>
        <fullName evidence="10">Glycosyltransferase RgtA/B/C/D-like domain-containing protein</fullName>
    </recommendedName>
</protein>
<reference evidence="11 12" key="1">
    <citation type="submission" date="2019-02" db="EMBL/GenBank/DDBJ databases">
        <title>Deep-cultivation of Planctomycetes and their phenomic and genomic characterization uncovers novel biology.</title>
        <authorList>
            <person name="Wiegand S."/>
            <person name="Jogler M."/>
            <person name="Boedeker C."/>
            <person name="Pinto D."/>
            <person name="Vollmers J."/>
            <person name="Rivas-Marin E."/>
            <person name="Kohn T."/>
            <person name="Peeters S.H."/>
            <person name="Heuer A."/>
            <person name="Rast P."/>
            <person name="Oberbeckmann S."/>
            <person name="Bunk B."/>
            <person name="Jeske O."/>
            <person name="Meyerdierks A."/>
            <person name="Storesund J.E."/>
            <person name="Kallscheuer N."/>
            <person name="Luecker S."/>
            <person name="Lage O.M."/>
            <person name="Pohl T."/>
            <person name="Merkel B.J."/>
            <person name="Hornburger P."/>
            <person name="Mueller R.-W."/>
            <person name="Bruemmer F."/>
            <person name="Labrenz M."/>
            <person name="Spormann A.M."/>
            <person name="Op den Camp H."/>
            <person name="Overmann J."/>
            <person name="Amann R."/>
            <person name="Jetten M.S.M."/>
            <person name="Mascher T."/>
            <person name="Medema M.H."/>
            <person name="Devos D.P."/>
            <person name="Kaster A.-K."/>
            <person name="Ovreas L."/>
            <person name="Rohde M."/>
            <person name="Galperin M.Y."/>
            <person name="Jogler C."/>
        </authorList>
    </citation>
    <scope>NUCLEOTIDE SEQUENCE [LARGE SCALE GENOMIC DNA]</scope>
    <source>
        <strain evidence="11 12">Mal4</strain>
    </source>
</reference>
<evidence type="ECO:0000256" key="2">
    <source>
        <dbReference type="ARBA" id="ARBA00022475"/>
    </source>
</evidence>
<evidence type="ECO:0000256" key="8">
    <source>
        <dbReference type="SAM" id="MobiDB-lite"/>
    </source>
</evidence>
<dbReference type="EMBL" id="CP036275">
    <property type="protein sequence ID" value="QDU39565.1"/>
    <property type="molecule type" value="Genomic_DNA"/>
</dbReference>
<evidence type="ECO:0000256" key="4">
    <source>
        <dbReference type="ARBA" id="ARBA00022679"/>
    </source>
</evidence>
<dbReference type="RefSeq" id="WP_145370737.1">
    <property type="nucleotide sequence ID" value="NZ_CP036275.1"/>
</dbReference>
<dbReference type="InterPro" id="IPR050297">
    <property type="entry name" value="LipidA_mod_glycosyltrf_83"/>
</dbReference>
<dbReference type="OrthoDB" id="224989at2"/>
<dbReference type="GO" id="GO:0009103">
    <property type="term" value="P:lipopolysaccharide biosynthetic process"/>
    <property type="evidence" value="ECO:0007669"/>
    <property type="project" value="UniProtKB-ARBA"/>
</dbReference>
<dbReference type="InterPro" id="IPR038731">
    <property type="entry name" value="RgtA/B/C-like"/>
</dbReference>
<evidence type="ECO:0000313" key="12">
    <source>
        <dbReference type="Proteomes" id="UP000320496"/>
    </source>
</evidence>
<keyword evidence="4" id="KW-0808">Transferase</keyword>
<evidence type="ECO:0000259" key="10">
    <source>
        <dbReference type="Pfam" id="PF13231"/>
    </source>
</evidence>
<comment type="subcellular location">
    <subcellularLocation>
        <location evidence="1">Cell membrane</location>
        <topology evidence="1">Multi-pass membrane protein</topology>
    </subcellularLocation>
</comment>
<evidence type="ECO:0000313" key="11">
    <source>
        <dbReference type="EMBL" id="QDU39565.1"/>
    </source>
</evidence>
<feature type="transmembrane region" description="Helical" evidence="9">
    <location>
        <begin position="139"/>
        <end position="164"/>
    </location>
</feature>
<feature type="transmembrane region" description="Helical" evidence="9">
    <location>
        <begin position="438"/>
        <end position="459"/>
    </location>
</feature>
<feature type="region of interest" description="Disordered" evidence="8">
    <location>
        <begin position="1"/>
        <end position="23"/>
    </location>
</feature>
<organism evidence="11 12">
    <name type="scientific">Maioricimonas rarisocia</name>
    <dbReference type="NCBI Taxonomy" id="2528026"/>
    <lineage>
        <taxon>Bacteria</taxon>
        <taxon>Pseudomonadati</taxon>
        <taxon>Planctomycetota</taxon>
        <taxon>Planctomycetia</taxon>
        <taxon>Planctomycetales</taxon>
        <taxon>Planctomycetaceae</taxon>
        <taxon>Maioricimonas</taxon>
    </lineage>
</organism>
<evidence type="ECO:0000256" key="3">
    <source>
        <dbReference type="ARBA" id="ARBA00022676"/>
    </source>
</evidence>